<organism evidence="1 2">
    <name type="scientific">Dreissena polymorpha</name>
    <name type="common">Zebra mussel</name>
    <name type="synonym">Mytilus polymorpha</name>
    <dbReference type="NCBI Taxonomy" id="45954"/>
    <lineage>
        <taxon>Eukaryota</taxon>
        <taxon>Metazoa</taxon>
        <taxon>Spiralia</taxon>
        <taxon>Lophotrochozoa</taxon>
        <taxon>Mollusca</taxon>
        <taxon>Bivalvia</taxon>
        <taxon>Autobranchia</taxon>
        <taxon>Heteroconchia</taxon>
        <taxon>Euheterodonta</taxon>
        <taxon>Imparidentia</taxon>
        <taxon>Neoheterodontei</taxon>
        <taxon>Myida</taxon>
        <taxon>Dreissenoidea</taxon>
        <taxon>Dreissenidae</taxon>
        <taxon>Dreissena</taxon>
    </lineage>
</organism>
<dbReference type="Proteomes" id="UP000828390">
    <property type="component" value="Unassembled WGS sequence"/>
</dbReference>
<reference evidence="1" key="2">
    <citation type="submission" date="2020-11" db="EMBL/GenBank/DDBJ databases">
        <authorList>
            <person name="McCartney M.A."/>
            <person name="Auch B."/>
            <person name="Kono T."/>
            <person name="Mallez S."/>
            <person name="Becker A."/>
            <person name="Gohl D.M."/>
            <person name="Silverstein K.A.T."/>
            <person name="Koren S."/>
            <person name="Bechman K.B."/>
            <person name="Herman A."/>
            <person name="Abrahante J.E."/>
            <person name="Garbe J."/>
        </authorList>
    </citation>
    <scope>NUCLEOTIDE SEQUENCE</scope>
    <source>
        <strain evidence="1">Duluth1</strain>
        <tissue evidence="1">Whole animal</tissue>
    </source>
</reference>
<comment type="caution">
    <text evidence="1">The sequence shown here is derived from an EMBL/GenBank/DDBJ whole genome shotgun (WGS) entry which is preliminary data.</text>
</comment>
<proteinExistence type="predicted"/>
<name>A0A9D4CPU9_DREPO</name>
<dbReference type="EMBL" id="JAIWYP010000012">
    <property type="protein sequence ID" value="KAH3728594.1"/>
    <property type="molecule type" value="Genomic_DNA"/>
</dbReference>
<accession>A0A9D4CPU9</accession>
<protein>
    <submittedName>
        <fullName evidence="1">Uncharacterized protein</fullName>
    </submittedName>
</protein>
<keyword evidence="2" id="KW-1185">Reference proteome</keyword>
<sequence>MVNNTTNTSAGITKKDQKLEDVTGCKYMVTTCLRIRIDMTTETMTRLRSRLLTISYIFFITKHKLYKYPVVLILLYGCDIWTPNADIKCKGRDFEHKCLQRL</sequence>
<reference evidence="1" key="1">
    <citation type="journal article" date="2019" name="bioRxiv">
        <title>The Genome of the Zebra Mussel, Dreissena polymorpha: A Resource for Invasive Species Research.</title>
        <authorList>
            <person name="McCartney M.A."/>
            <person name="Auch B."/>
            <person name="Kono T."/>
            <person name="Mallez S."/>
            <person name="Zhang Y."/>
            <person name="Obille A."/>
            <person name="Becker A."/>
            <person name="Abrahante J.E."/>
            <person name="Garbe J."/>
            <person name="Badalamenti J.P."/>
            <person name="Herman A."/>
            <person name="Mangelson H."/>
            <person name="Liachko I."/>
            <person name="Sullivan S."/>
            <person name="Sone E.D."/>
            <person name="Koren S."/>
            <person name="Silverstein K.A.T."/>
            <person name="Beckman K.B."/>
            <person name="Gohl D.M."/>
        </authorList>
    </citation>
    <scope>NUCLEOTIDE SEQUENCE</scope>
    <source>
        <strain evidence="1">Duluth1</strain>
        <tissue evidence="1">Whole animal</tissue>
    </source>
</reference>
<evidence type="ECO:0000313" key="1">
    <source>
        <dbReference type="EMBL" id="KAH3728594.1"/>
    </source>
</evidence>
<dbReference type="AlphaFoldDB" id="A0A9D4CPU9"/>
<gene>
    <name evidence="1" type="ORF">DPMN_054552</name>
</gene>
<evidence type="ECO:0000313" key="2">
    <source>
        <dbReference type="Proteomes" id="UP000828390"/>
    </source>
</evidence>